<evidence type="ECO:0000256" key="6">
    <source>
        <dbReference type="RuleBase" id="RU361124"/>
    </source>
</evidence>
<evidence type="ECO:0000256" key="1">
    <source>
        <dbReference type="ARBA" id="ARBA00004123"/>
    </source>
</evidence>
<evidence type="ECO:0000313" key="9">
    <source>
        <dbReference type="EMBL" id="CAA7409554.1"/>
    </source>
</evidence>
<dbReference type="EMBL" id="LR746279">
    <property type="protein sequence ID" value="CAA7409554.1"/>
    <property type="molecule type" value="Genomic_DNA"/>
</dbReference>
<dbReference type="Proteomes" id="UP000663760">
    <property type="component" value="Chromosome 16"/>
</dbReference>
<feature type="region of interest" description="Disordered" evidence="7">
    <location>
        <begin position="27"/>
        <end position="61"/>
    </location>
</feature>
<evidence type="ECO:0000259" key="8">
    <source>
        <dbReference type="Pfam" id="PF10513"/>
    </source>
</evidence>
<dbReference type="OrthoDB" id="435275at2759"/>
<sequence>MNRLSFRPRPLDIHKRLPIVKSIKEFEDDDAPTTTSTRSSQLQRIAAETSNEVQGTTSSKKAASEIPIPEYVIVDTYERDYTCTFRQPTSYIRARGARAEIGEFTEYDLDDEDEDWLEEFNNERNILSAEKFESLLFKLEVLDHKTRERAGILALTFGSPAPVLLPLDSAAEAIQSQSIRYTVFQSVYNYWKKKREQWQKPILRRLQPPPPVNDTNPYNVFRPREKTHRLYTRRLQRRENNVLSFERLRQVRGNLERAKSVLGYLIKREEKKREVVESEITLQRTQMKYKNEAQLMEEQLQVAGLPSLSYKYGSNEDFIDSREVTVSRPRGRPPLMQNRSLLESRMGMVPPGRMKREVKQRLVSQGWLQERGTQEPVLLFTRPLDAEKLAAAGIVPPPDPSIEDCLVAPPYQFRGRVGRGGRIIFDRQQRT</sequence>
<evidence type="ECO:0000256" key="4">
    <source>
        <dbReference type="ARBA" id="ARBA00023163"/>
    </source>
</evidence>
<gene>
    <name evidence="9" type="ORF">SI8410_16020232</name>
</gene>
<protein>
    <recommendedName>
        <fullName evidence="6">Enhancer of polycomb-like protein</fullName>
    </recommendedName>
</protein>
<keyword evidence="3 6" id="KW-0805">Transcription regulation</keyword>
<dbReference type="AlphaFoldDB" id="A0A7I8LJZ2"/>
<evidence type="ECO:0000256" key="7">
    <source>
        <dbReference type="SAM" id="MobiDB-lite"/>
    </source>
</evidence>
<evidence type="ECO:0000313" key="10">
    <source>
        <dbReference type="Proteomes" id="UP000663760"/>
    </source>
</evidence>
<keyword evidence="5 6" id="KW-0539">Nucleus</keyword>
<dbReference type="InterPro" id="IPR024943">
    <property type="entry name" value="Enhancer_polycomb"/>
</dbReference>
<dbReference type="Pfam" id="PF10513">
    <property type="entry name" value="EPL1"/>
    <property type="match status" value="1"/>
</dbReference>
<name>A0A7I8LJZ2_SPIIN</name>
<dbReference type="GO" id="GO:0006357">
    <property type="term" value="P:regulation of transcription by RNA polymerase II"/>
    <property type="evidence" value="ECO:0007669"/>
    <property type="project" value="InterPro"/>
</dbReference>
<reference evidence="9" key="1">
    <citation type="submission" date="2020-02" db="EMBL/GenBank/DDBJ databases">
        <authorList>
            <person name="Scholz U."/>
            <person name="Mascher M."/>
            <person name="Fiebig A."/>
        </authorList>
    </citation>
    <scope>NUCLEOTIDE SEQUENCE</scope>
</reference>
<proteinExistence type="inferred from homology"/>
<feature type="domain" description="Enhancer of polycomb-like N-terminal" evidence="8">
    <location>
        <begin position="11"/>
        <end position="140"/>
    </location>
</feature>
<comment type="similarity">
    <text evidence="2 6">Belongs to the enhancer of polycomb family.</text>
</comment>
<keyword evidence="10" id="KW-1185">Reference proteome</keyword>
<dbReference type="InterPro" id="IPR019542">
    <property type="entry name" value="Enhancer_polycomb-like_N"/>
</dbReference>
<dbReference type="PANTHER" id="PTHR14898">
    <property type="entry name" value="ENHANCER OF POLYCOMB"/>
    <property type="match status" value="1"/>
</dbReference>
<feature type="compositionally biased region" description="Polar residues" evidence="7">
    <location>
        <begin position="48"/>
        <end position="61"/>
    </location>
</feature>
<accession>A0A7I8LJZ2</accession>
<dbReference type="GO" id="GO:0035267">
    <property type="term" value="C:NuA4 histone acetyltransferase complex"/>
    <property type="evidence" value="ECO:0007669"/>
    <property type="project" value="InterPro"/>
</dbReference>
<dbReference type="GO" id="GO:0005634">
    <property type="term" value="C:nucleus"/>
    <property type="evidence" value="ECO:0007669"/>
    <property type="project" value="UniProtKB-SubCell"/>
</dbReference>
<keyword evidence="4 6" id="KW-0804">Transcription</keyword>
<evidence type="ECO:0000256" key="5">
    <source>
        <dbReference type="ARBA" id="ARBA00023242"/>
    </source>
</evidence>
<comment type="subcellular location">
    <subcellularLocation>
        <location evidence="1 6">Nucleus</location>
    </subcellularLocation>
</comment>
<evidence type="ECO:0000256" key="2">
    <source>
        <dbReference type="ARBA" id="ARBA00008035"/>
    </source>
</evidence>
<organism evidence="9 10">
    <name type="scientific">Spirodela intermedia</name>
    <name type="common">Intermediate duckweed</name>
    <dbReference type="NCBI Taxonomy" id="51605"/>
    <lineage>
        <taxon>Eukaryota</taxon>
        <taxon>Viridiplantae</taxon>
        <taxon>Streptophyta</taxon>
        <taxon>Embryophyta</taxon>
        <taxon>Tracheophyta</taxon>
        <taxon>Spermatophyta</taxon>
        <taxon>Magnoliopsida</taxon>
        <taxon>Liliopsida</taxon>
        <taxon>Araceae</taxon>
        <taxon>Lemnoideae</taxon>
        <taxon>Spirodela</taxon>
    </lineage>
</organism>
<evidence type="ECO:0000256" key="3">
    <source>
        <dbReference type="ARBA" id="ARBA00023015"/>
    </source>
</evidence>